<dbReference type="InterPro" id="IPR036291">
    <property type="entry name" value="NAD(P)-bd_dom_sf"/>
</dbReference>
<dbReference type="SUPFAM" id="SSF51735">
    <property type="entry name" value="NAD(P)-binding Rossmann-fold domains"/>
    <property type="match status" value="1"/>
</dbReference>
<organism evidence="8 9">
    <name type="scientific">Candidatus Limivivens merdigallinarum</name>
    <dbReference type="NCBI Taxonomy" id="2840859"/>
    <lineage>
        <taxon>Bacteria</taxon>
        <taxon>Bacillati</taxon>
        <taxon>Bacillota</taxon>
        <taxon>Clostridia</taxon>
        <taxon>Lachnospirales</taxon>
        <taxon>Lachnospiraceae</taxon>
        <taxon>Lachnospiraceae incertae sedis</taxon>
        <taxon>Candidatus Limivivens</taxon>
    </lineage>
</organism>
<dbReference type="Pfam" id="PF02826">
    <property type="entry name" value="2-Hacid_dh_C"/>
    <property type="match status" value="1"/>
</dbReference>
<dbReference type="InterPro" id="IPR006139">
    <property type="entry name" value="D-isomer_2_OHA_DH_cat_dom"/>
</dbReference>
<dbReference type="PANTHER" id="PTHR43761">
    <property type="entry name" value="D-ISOMER SPECIFIC 2-HYDROXYACID DEHYDROGENASE FAMILY PROTEIN (AFU_ORTHOLOGUE AFUA_1G13630)"/>
    <property type="match status" value="1"/>
</dbReference>
<feature type="domain" description="D-isomer specific 2-hydroxyacid dehydrogenase NAD-binding" evidence="7">
    <location>
        <begin position="106"/>
        <end position="287"/>
    </location>
</feature>
<dbReference type="SUPFAM" id="SSF52283">
    <property type="entry name" value="Formate/glycerate dehydrogenase catalytic domain-like"/>
    <property type="match status" value="1"/>
</dbReference>
<keyword evidence="2 4" id="KW-0560">Oxidoreductase</keyword>
<keyword evidence="5" id="KW-0175">Coiled coil</keyword>
<dbReference type="PANTHER" id="PTHR43761:SF1">
    <property type="entry name" value="D-ISOMER SPECIFIC 2-HYDROXYACID DEHYDROGENASE CATALYTIC DOMAIN-CONTAINING PROTEIN-RELATED"/>
    <property type="match status" value="1"/>
</dbReference>
<dbReference type="GO" id="GO:0016616">
    <property type="term" value="F:oxidoreductase activity, acting on the CH-OH group of donors, NAD or NADP as acceptor"/>
    <property type="evidence" value="ECO:0007669"/>
    <property type="project" value="InterPro"/>
</dbReference>
<keyword evidence="3" id="KW-0520">NAD</keyword>
<dbReference type="AlphaFoldDB" id="A0A9D1D1V5"/>
<accession>A0A9D1D1V5</accession>
<evidence type="ECO:0000256" key="3">
    <source>
        <dbReference type="ARBA" id="ARBA00023027"/>
    </source>
</evidence>
<proteinExistence type="inferred from homology"/>
<evidence type="ECO:0000256" key="5">
    <source>
        <dbReference type="SAM" id="Coils"/>
    </source>
</evidence>
<name>A0A9D1D1V5_9FIRM</name>
<dbReference type="EMBL" id="DVFT01000203">
    <property type="protein sequence ID" value="HIQ97640.1"/>
    <property type="molecule type" value="Genomic_DNA"/>
</dbReference>
<evidence type="ECO:0000259" key="7">
    <source>
        <dbReference type="Pfam" id="PF02826"/>
    </source>
</evidence>
<dbReference type="InterPro" id="IPR029753">
    <property type="entry name" value="D-isomer_DH_CS"/>
</dbReference>
<evidence type="ECO:0000256" key="2">
    <source>
        <dbReference type="ARBA" id="ARBA00023002"/>
    </source>
</evidence>
<dbReference type="NCBIfam" id="NF006263">
    <property type="entry name" value="PRK08410.1"/>
    <property type="match status" value="1"/>
</dbReference>
<dbReference type="Gene3D" id="3.40.50.720">
    <property type="entry name" value="NAD(P)-binding Rossmann-like Domain"/>
    <property type="match status" value="2"/>
</dbReference>
<gene>
    <name evidence="8" type="ORF">IAB26_13915</name>
</gene>
<evidence type="ECO:0000259" key="6">
    <source>
        <dbReference type="Pfam" id="PF00389"/>
    </source>
</evidence>
<dbReference type="InterPro" id="IPR050418">
    <property type="entry name" value="D-iso_2-hydroxyacid_DH_PdxB"/>
</dbReference>
<sequence length="326" mass="36723">MEIVMLEKGSLGADLDLTYFEALGNVTYYDATTKEEAPERVRTADVLIANKLLMNEETLAGAKNLKLIALTATGTNNIDFDYTRKRGIQVKNVAGYSTDAVAQHTFALLFYLLHRMAYYDRYVKSGAYCESKGFSHFAEQFYELPGKTWGIVGMGAIGQRVAALASAFGCRVIYYSTSGQNSGQPYEQVDLDTLLSSSDIVSLHAPLNEKTERLIRRETLDKMKKTAYLINVARGGLVDEQDLADALREDRIKGAGLDVVTEEPIRRDNPLLAIQDSRKLVITPHMAWAPIETRERLMRRVYQNIEDTIKQFEQETNEEEYSYGIL</sequence>
<dbReference type="Pfam" id="PF00389">
    <property type="entry name" value="2-Hacid_dh"/>
    <property type="match status" value="1"/>
</dbReference>
<dbReference type="Proteomes" id="UP000886886">
    <property type="component" value="Unassembled WGS sequence"/>
</dbReference>
<protein>
    <submittedName>
        <fullName evidence="8">D-2-hydroxyacid dehydrogenase</fullName>
    </submittedName>
</protein>
<dbReference type="FunFam" id="3.40.50.720:FF:000203">
    <property type="entry name" value="D-3-phosphoglycerate dehydrogenase (SerA)"/>
    <property type="match status" value="1"/>
</dbReference>
<dbReference type="InterPro" id="IPR006140">
    <property type="entry name" value="D-isomer_DH_NAD-bd"/>
</dbReference>
<comment type="similarity">
    <text evidence="1 4">Belongs to the D-isomer specific 2-hydroxyacid dehydrogenase family.</text>
</comment>
<dbReference type="PROSITE" id="PS00671">
    <property type="entry name" value="D_2_HYDROXYACID_DH_3"/>
    <property type="match status" value="1"/>
</dbReference>
<reference evidence="8" key="2">
    <citation type="journal article" date="2021" name="PeerJ">
        <title>Extensive microbial diversity within the chicken gut microbiome revealed by metagenomics and culture.</title>
        <authorList>
            <person name="Gilroy R."/>
            <person name="Ravi A."/>
            <person name="Getino M."/>
            <person name="Pursley I."/>
            <person name="Horton D.L."/>
            <person name="Alikhan N.F."/>
            <person name="Baker D."/>
            <person name="Gharbi K."/>
            <person name="Hall N."/>
            <person name="Watson M."/>
            <person name="Adriaenssens E.M."/>
            <person name="Foster-Nyarko E."/>
            <person name="Jarju S."/>
            <person name="Secka A."/>
            <person name="Antonio M."/>
            <person name="Oren A."/>
            <person name="Chaudhuri R.R."/>
            <person name="La Ragione R."/>
            <person name="Hildebrand F."/>
            <person name="Pallen M.J."/>
        </authorList>
    </citation>
    <scope>NUCLEOTIDE SEQUENCE</scope>
    <source>
        <strain evidence="8">ChiSjej3B21-11622</strain>
    </source>
</reference>
<feature type="domain" description="D-isomer specific 2-hydroxyacid dehydrogenase catalytic" evidence="6">
    <location>
        <begin position="15"/>
        <end position="311"/>
    </location>
</feature>
<reference evidence="8" key="1">
    <citation type="submission" date="2020-10" db="EMBL/GenBank/DDBJ databases">
        <authorList>
            <person name="Gilroy R."/>
        </authorList>
    </citation>
    <scope>NUCLEOTIDE SEQUENCE</scope>
    <source>
        <strain evidence="8">ChiSjej3B21-11622</strain>
    </source>
</reference>
<comment type="caution">
    <text evidence="8">The sequence shown here is derived from an EMBL/GenBank/DDBJ whole genome shotgun (WGS) entry which is preliminary data.</text>
</comment>
<evidence type="ECO:0000256" key="4">
    <source>
        <dbReference type="RuleBase" id="RU003719"/>
    </source>
</evidence>
<evidence type="ECO:0000313" key="9">
    <source>
        <dbReference type="Proteomes" id="UP000886886"/>
    </source>
</evidence>
<dbReference type="GO" id="GO:0051287">
    <property type="term" value="F:NAD binding"/>
    <property type="evidence" value="ECO:0007669"/>
    <property type="project" value="InterPro"/>
</dbReference>
<evidence type="ECO:0000313" key="8">
    <source>
        <dbReference type="EMBL" id="HIQ97640.1"/>
    </source>
</evidence>
<dbReference type="CDD" id="cd12162">
    <property type="entry name" value="2-Hacid_dh_4"/>
    <property type="match status" value="1"/>
</dbReference>
<feature type="coiled-coil region" evidence="5">
    <location>
        <begin position="295"/>
        <end position="322"/>
    </location>
</feature>
<evidence type="ECO:0000256" key="1">
    <source>
        <dbReference type="ARBA" id="ARBA00005854"/>
    </source>
</evidence>